<evidence type="ECO:0008006" key="3">
    <source>
        <dbReference type="Google" id="ProtNLM"/>
    </source>
</evidence>
<evidence type="ECO:0000313" key="1">
    <source>
        <dbReference type="EMBL" id="GCE19184.1"/>
    </source>
</evidence>
<dbReference type="AlphaFoldDB" id="A0A402AJE0"/>
<name>A0A402AJE0_9CHLR</name>
<dbReference type="EMBL" id="BIFS01000001">
    <property type="protein sequence ID" value="GCE19184.1"/>
    <property type="molecule type" value="Genomic_DNA"/>
</dbReference>
<dbReference type="Gene3D" id="3.30.420.40">
    <property type="match status" value="1"/>
</dbReference>
<proteinExistence type="predicted"/>
<comment type="caution">
    <text evidence="1">The sequence shown here is derived from an EMBL/GenBank/DDBJ whole genome shotgun (WGS) entry which is preliminary data.</text>
</comment>
<reference evidence="2" key="1">
    <citation type="submission" date="2018-12" db="EMBL/GenBank/DDBJ databases">
        <title>Tengunoibacter tsumagoiensis gen. nov., sp. nov., Dictyobacter kobayashii sp. nov., D. alpinus sp. nov., and D. joshuensis sp. nov. and description of Dictyobacteraceae fam. nov. within the order Ktedonobacterales isolated from Tengu-no-mugimeshi.</title>
        <authorList>
            <person name="Wang C.M."/>
            <person name="Zheng Y."/>
            <person name="Sakai Y."/>
            <person name="Toyoda A."/>
            <person name="Minakuchi Y."/>
            <person name="Abe K."/>
            <person name="Yokota A."/>
            <person name="Yabe S."/>
        </authorList>
    </citation>
    <scope>NUCLEOTIDE SEQUENCE [LARGE SCALE GENOMIC DNA]</scope>
    <source>
        <strain evidence="2">Uno11</strain>
    </source>
</reference>
<evidence type="ECO:0000313" key="2">
    <source>
        <dbReference type="Proteomes" id="UP000287188"/>
    </source>
</evidence>
<keyword evidence="2" id="KW-1185">Reference proteome</keyword>
<dbReference type="Proteomes" id="UP000287188">
    <property type="component" value="Unassembled WGS sequence"/>
</dbReference>
<accession>A0A402AJE0</accession>
<organism evidence="1 2">
    <name type="scientific">Dictyobacter kobayashii</name>
    <dbReference type="NCBI Taxonomy" id="2014872"/>
    <lineage>
        <taxon>Bacteria</taxon>
        <taxon>Bacillati</taxon>
        <taxon>Chloroflexota</taxon>
        <taxon>Ktedonobacteria</taxon>
        <taxon>Ktedonobacterales</taxon>
        <taxon>Dictyobacteraceae</taxon>
        <taxon>Dictyobacter</taxon>
    </lineage>
</organism>
<sequence length="49" mass="5238">MGEPLLAPARRILKERAMRVPAESVKIVMAELGSDVGLVGAGALSYYNH</sequence>
<protein>
    <recommendedName>
        <fullName evidence="3">Glucokinase</fullName>
    </recommendedName>
</protein>
<gene>
    <name evidence="1" type="ORF">KDK_29840</name>
</gene>